<dbReference type="RefSeq" id="WP_084088668.1">
    <property type="nucleotide sequence ID" value="NZ_FWXD01000001.1"/>
</dbReference>
<keyword evidence="2" id="KW-0805">Transcription regulation</keyword>
<evidence type="ECO:0000259" key="6">
    <source>
        <dbReference type="PROSITE" id="PS01124"/>
    </source>
</evidence>
<dbReference type="InterPro" id="IPR020449">
    <property type="entry name" value="Tscrpt_reg_AraC-type_HTH"/>
</dbReference>
<dbReference type="GO" id="GO:0003700">
    <property type="term" value="F:DNA-binding transcription factor activity"/>
    <property type="evidence" value="ECO:0007669"/>
    <property type="project" value="InterPro"/>
</dbReference>
<dbReference type="Pfam" id="PF12833">
    <property type="entry name" value="HTH_18"/>
    <property type="match status" value="1"/>
</dbReference>
<dbReference type="STRING" id="1121001.SAMN02745857_00199"/>
<dbReference type="InterPro" id="IPR009057">
    <property type="entry name" value="Homeodomain-like_sf"/>
</dbReference>
<sequence>MLDKPPRYLSYHHSSEAVVAMAQDYLPEHETPWHQHPHAQLIHAVQGVMLVTTSAGRWVVPPSRALWMPAGTQHHVRMVGHVQMRTLFIRPDAAPDLPQQCAVLAVSALMRELIVAATTLEPPYPANSRASRLSRLLLDEILLLPTLPLHLPQPADPQLQAICAQLASAPDETATVADWAAQLGVDARTLQRRFNRATGMSFGQWRQQARLLLALEKLACGMKIVDVALDCGYDSPSAFTAMFRRHFGVAPSAFFR</sequence>
<dbReference type="FunFam" id="1.10.10.60:FF:000132">
    <property type="entry name" value="AraC family transcriptional regulator"/>
    <property type="match status" value="1"/>
</dbReference>
<dbReference type="SUPFAM" id="SSF46689">
    <property type="entry name" value="Homeodomain-like"/>
    <property type="match status" value="1"/>
</dbReference>
<evidence type="ECO:0000256" key="4">
    <source>
        <dbReference type="ARBA" id="ARBA00023159"/>
    </source>
</evidence>
<accession>A0A1W1WY21</accession>
<dbReference type="EMBL" id="FWXD01000001">
    <property type="protein sequence ID" value="SMC16493.1"/>
    <property type="molecule type" value="Genomic_DNA"/>
</dbReference>
<evidence type="ECO:0000256" key="3">
    <source>
        <dbReference type="ARBA" id="ARBA00023125"/>
    </source>
</evidence>
<dbReference type="GO" id="GO:0043565">
    <property type="term" value="F:sequence-specific DNA binding"/>
    <property type="evidence" value="ECO:0007669"/>
    <property type="project" value="InterPro"/>
</dbReference>
<protein>
    <submittedName>
        <fullName evidence="7">AraC-type DNA-binding protein</fullName>
    </submittedName>
</protein>
<dbReference type="PANTHER" id="PTHR11019:SF159">
    <property type="entry name" value="TRANSCRIPTIONAL REGULATOR-RELATED"/>
    <property type="match status" value="1"/>
</dbReference>
<dbReference type="PROSITE" id="PS00041">
    <property type="entry name" value="HTH_ARAC_FAMILY_1"/>
    <property type="match status" value="1"/>
</dbReference>
<evidence type="ECO:0000256" key="5">
    <source>
        <dbReference type="ARBA" id="ARBA00023163"/>
    </source>
</evidence>
<gene>
    <name evidence="7" type="ORF">SAMN02745857_00199</name>
</gene>
<dbReference type="InterPro" id="IPR003313">
    <property type="entry name" value="AraC-bd"/>
</dbReference>
<dbReference type="Pfam" id="PF02311">
    <property type="entry name" value="AraC_binding"/>
    <property type="match status" value="1"/>
</dbReference>
<keyword evidence="3 7" id="KW-0238">DNA-binding</keyword>
<dbReference type="Gene3D" id="1.10.10.60">
    <property type="entry name" value="Homeodomain-like"/>
    <property type="match status" value="1"/>
</dbReference>
<dbReference type="OrthoDB" id="9804543at2"/>
<proteinExistence type="predicted"/>
<dbReference type="PRINTS" id="PR00032">
    <property type="entry name" value="HTHARAC"/>
</dbReference>
<evidence type="ECO:0000313" key="7">
    <source>
        <dbReference type="EMBL" id="SMC16493.1"/>
    </source>
</evidence>
<evidence type="ECO:0000313" key="8">
    <source>
        <dbReference type="Proteomes" id="UP000192761"/>
    </source>
</evidence>
<organism evidence="7 8">
    <name type="scientific">Andreprevotia lacus DSM 23236</name>
    <dbReference type="NCBI Taxonomy" id="1121001"/>
    <lineage>
        <taxon>Bacteria</taxon>
        <taxon>Pseudomonadati</taxon>
        <taxon>Pseudomonadota</taxon>
        <taxon>Betaproteobacteria</taxon>
        <taxon>Neisseriales</taxon>
        <taxon>Chitinibacteraceae</taxon>
        <taxon>Andreprevotia</taxon>
    </lineage>
</organism>
<evidence type="ECO:0000256" key="1">
    <source>
        <dbReference type="ARBA" id="ARBA00022491"/>
    </source>
</evidence>
<dbReference type="PROSITE" id="PS01124">
    <property type="entry name" value="HTH_ARAC_FAMILY_2"/>
    <property type="match status" value="1"/>
</dbReference>
<dbReference type="PANTHER" id="PTHR11019">
    <property type="entry name" value="HTH-TYPE TRANSCRIPTIONAL REGULATOR NIMR"/>
    <property type="match status" value="1"/>
</dbReference>
<dbReference type="AlphaFoldDB" id="A0A1W1WY21"/>
<name>A0A1W1WY21_9NEIS</name>
<keyword evidence="4" id="KW-0010">Activator</keyword>
<dbReference type="Gene3D" id="2.60.120.10">
    <property type="entry name" value="Jelly Rolls"/>
    <property type="match status" value="1"/>
</dbReference>
<keyword evidence="5" id="KW-0804">Transcription</keyword>
<dbReference type="InterPro" id="IPR018060">
    <property type="entry name" value="HTH_AraC"/>
</dbReference>
<feature type="domain" description="HTH araC/xylS-type" evidence="6">
    <location>
        <begin position="160"/>
        <end position="256"/>
    </location>
</feature>
<keyword evidence="8" id="KW-1185">Reference proteome</keyword>
<keyword evidence="1" id="KW-0678">Repressor</keyword>
<dbReference type="InterPro" id="IPR018062">
    <property type="entry name" value="HTH_AraC-typ_CS"/>
</dbReference>
<dbReference type="SMART" id="SM00342">
    <property type="entry name" value="HTH_ARAC"/>
    <property type="match status" value="1"/>
</dbReference>
<dbReference type="InterPro" id="IPR014710">
    <property type="entry name" value="RmlC-like_jellyroll"/>
</dbReference>
<dbReference type="Proteomes" id="UP000192761">
    <property type="component" value="Unassembled WGS sequence"/>
</dbReference>
<dbReference type="SUPFAM" id="SSF51182">
    <property type="entry name" value="RmlC-like cupins"/>
    <property type="match status" value="1"/>
</dbReference>
<dbReference type="InterPro" id="IPR011051">
    <property type="entry name" value="RmlC_Cupin_sf"/>
</dbReference>
<dbReference type="CDD" id="cd06124">
    <property type="entry name" value="cupin_NimR-like_N"/>
    <property type="match status" value="1"/>
</dbReference>
<reference evidence="7 8" key="1">
    <citation type="submission" date="2017-04" db="EMBL/GenBank/DDBJ databases">
        <authorList>
            <person name="Afonso C.L."/>
            <person name="Miller P.J."/>
            <person name="Scott M.A."/>
            <person name="Spackman E."/>
            <person name="Goraichik I."/>
            <person name="Dimitrov K.M."/>
            <person name="Suarez D.L."/>
            <person name="Swayne D.E."/>
        </authorList>
    </citation>
    <scope>NUCLEOTIDE SEQUENCE [LARGE SCALE GENOMIC DNA]</scope>
    <source>
        <strain evidence="7 8">DSM 23236</strain>
    </source>
</reference>
<evidence type="ECO:0000256" key="2">
    <source>
        <dbReference type="ARBA" id="ARBA00023015"/>
    </source>
</evidence>